<organism evidence="1 2">
    <name type="scientific">Diplodia intermedia</name>
    <dbReference type="NCBI Taxonomy" id="856260"/>
    <lineage>
        <taxon>Eukaryota</taxon>
        <taxon>Fungi</taxon>
        <taxon>Dikarya</taxon>
        <taxon>Ascomycota</taxon>
        <taxon>Pezizomycotina</taxon>
        <taxon>Dothideomycetes</taxon>
        <taxon>Dothideomycetes incertae sedis</taxon>
        <taxon>Botryosphaeriales</taxon>
        <taxon>Botryosphaeriaceae</taxon>
        <taxon>Diplodia</taxon>
    </lineage>
</organism>
<protein>
    <submittedName>
        <fullName evidence="1">Uncharacterized protein</fullName>
    </submittedName>
</protein>
<reference evidence="1 2" key="1">
    <citation type="journal article" date="2023" name="Plant Dis.">
        <title>First Report of Diplodia intermedia Causing Canker and Dieback Diseases on Apple Trees in Canada.</title>
        <authorList>
            <person name="Ellouze W."/>
            <person name="Ilyukhin E."/>
            <person name="Sulman M."/>
            <person name="Ali S."/>
        </authorList>
    </citation>
    <scope>NUCLEOTIDE SEQUENCE [LARGE SCALE GENOMIC DNA]</scope>
    <source>
        <strain evidence="1 2">M45-28</strain>
    </source>
</reference>
<sequence>MQVASGPGSDFFEPYSHLELDLSMSLDLAVEFACWSLEAEHGDLGLDTDNDDKPPHSALGRTLVHRGGARAIQSLVNSIANDAFNNLTFIKLRLDAIRTATSVDAVLSVGDRLPGNRVAMFDAAIGRIAAQAQPQSRLGLAAISAAANRYHGRPFGELERELHRVVPRSGGAQGPRGRYSVAEVLKATAGFLTVDNTEDQVVAPYHESFFLYVTEGYNELLVWTRGDLRESVLESTQRWAYHRKTLQDLRAATLADEPCTFCRALYADVSAAAEDLFDESPLYRWSITKPAAIRESQDPVVITFRPCRRLRIETPGDNGAREEYPPEREFYMFPDNGE</sequence>
<gene>
    <name evidence="1" type="ORF">SLS58_004073</name>
</gene>
<keyword evidence="2" id="KW-1185">Reference proteome</keyword>
<name>A0ABR3TUM0_9PEZI</name>
<dbReference type="Proteomes" id="UP001521184">
    <property type="component" value="Unassembled WGS sequence"/>
</dbReference>
<accession>A0ABR3TUM0</accession>
<proteinExistence type="predicted"/>
<comment type="caution">
    <text evidence="1">The sequence shown here is derived from an EMBL/GenBank/DDBJ whole genome shotgun (WGS) entry which is preliminary data.</text>
</comment>
<evidence type="ECO:0000313" key="1">
    <source>
        <dbReference type="EMBL" id="KAL1645002.1"/>
    </source>
</evidence>
<dbReference type="EMBL" id="JAKEKT020000021">
    <property type="protein sequence ID" value="KAL1645002.1"/>
    <property type="molecule type" value="Genomic_DNA"/>
</dbReference>
<evidence type="ECO:0000313" key="2">
    <source>
        <dbReference type="Proteomes" id="UP001521184"/>
    </source>
</evidence>